<organism evidence="1 2">
    <name type="scientific">Coilia grayii</name>
    <name type="common">Gray's grenadier anchovy</name>
    <dbReference type="NCBI Taxonomy" id="363190"/>
    <lineage>
        <taxon>Eukaryota</taxon>
        <taxon>Metazoa</taxon>
        <taxon>Chordata</taxon>
        <taxon>Craniata</taxon>
        <taxon>Vertebrata</taxon>
        <taxon>Euteleostomi</taxon>
        <taxon>Actinopterygii</taxon>
        <taxon>Neopterygii</taxon>
        <taxon>Teleostei</taxon>
        <taxon>Clupei</taxon>
        <taxon>Clupeiformes</taxon>
        <taxon>Clupeoidei</taxon>
        <taxon>Engraulidae</taxon>
        <taxon>Coilinae</taxon>
        <taxon>Coilia</taxon>
    </lineage>
</organism>
<dbReference type="PANTHER" id="PTHR15593:SF1">
    <property type="entry name" value="PHOSPHOINOSITIDE 3-KINASE REGULATORY SUBUNIT 6"/>
    <property type="match status" value="1"/>
</dbReference>
<reference evidence="1 2" key="1">
    <citation type="submission" date="2024-09" db="EMBL/GenBank/DDBJ databases">
        <title>A chromosome-level genome assembly of Gray's grenadier anchovy, Coilia grayii.</title>
        <authorList>
            <person name="Fu Z."/>
        </authorList>
    </citation>
    <scope>NUCLEOTIDE SEQUENCE [LARGE SCALE GENOMIC DNA]</scope>
    <source>
        <strain evidence="1">G4</strain>
        <tissue evidence="1">Muscle</tissue>
    </source>
</reference>
<keyword evidence="2" id="KW-1185">Reference proteome</keyword>
<evidence type="ECO:0008006" key="3">
    <source>
        <dbReference type="Google" id="ProtNLM"/>
    </source>
</evidence>
<dbReference type="Proteomes" id="UP001591681">
    <property type="component" value="Unassembled WGS sequence"/>
</dbReference>
<dbReference type="Pfam" id="PF10486">
    <property type="entry name" value="PI3K_1B_p101"/>
    <property type="match status" value="2"/>
</dbReference>
<evidence type="ECO:0000313" key="1">
    <source>
        <dbReference type="EMBL" id="KAL2087094.1"/>
    </source>
</evidence>
<comment type="caution">
    <text evidence="1">The sequence shown here is derived from an EMBL/GenBank/DDBJ whole genome shotgun (WGS) entry which is preliminary data.</text>
</comment>
<dbReference type="EMBL" id="JBHFQA010000015">
    <property type="protein sequence ID" value="KAL2087094.1"/>
    <property type="molecule type" value="Genomic_DNA"/>
</dbReference>
<gene>
    <name evidence="1" type="ORF">ACEWY4_018153</name>
</gene>
<dbReference type="AlphaFoldDB" id="A0ABD1JIV9"/>
<dbReference type="PANTHER" id="PTHR15593">
    <property type="entry name" value="PHOSPHATIDYLINOSITOL 3-KINASE REGULATORY SUBUNIT"/>
    <property type="match status" value="1"/>
</dbReference>
<evidence type="ECO:0000313" key="2">
    <source>
        <dbReference type="Proteomes" id="UP001591681"/>
    </source>
</evidence>
<sequence>MLRWTLHKKAQKNPQYSLHLVKVVIKELEKAERQDCKLYIIPLLHTLIYAIIQTTYISDELYKRVYDFCKRLLTLPQPYCAVGLNYSRQMKMERATPGLLYQRMLVSEHSLKNDIYPLQEKVFVFADRAVLSGPLTRVLRADIESEQGVQGPLGLMRSAVQHCLQAALGQERCQAAALNHALQGQSLQDVEQYFQEVLAAVEQSAETGRAERSQLTDRLQQLYKEILSNAEQDPLSPGPQCEVPLPNPEMSFHIWTEEEELWRELARFVRSSSVCGPLSYPEDFMADLSSDLDPETLRHSVMSNDSGIERDLPEAGEQVAPLSLSSSSSGQLLQRRGGMKVRPSVTDSVSLVQEALEETGACVWGAGGAGDTLQRRAGTSASPFPKQQQQQRHFTARVVIMGDDRVLGRMARAYYGFRKREARRQFLTSKINLQIYYIPVSDKPPSSPARDITSSSKINPCSLGSYLGMVDPWYECNINSLGHMIPKLAKTHSSPGIICEPNPFLSDVISYYVRTGLQPVYFTIYNVKICFSELTKESVEEVFLSHLELDFPDFRGLHSSMKDMSLRQKKNSPEVYGAAISVKYRKVSLSNREVDKGLSLRVSGVHICAIPQNETEDLNCLTVSFTDTKPKSSLEPKIWTCDIKIRSVEKASFTVCLDNDSQKTFTDVQSIEIAPCLDPGYCIQKTVRSKFNIEEDSDAGLSKYINKCLSLPINTFAGIIH</sequence>
<dbReference type="InterPro" id="IPR019522">
    <property type="entry name" value="PIK3R5/6"/>
</dbReference>
<accession>A0ABD1JIV9</accession>
<proteinExistence type="predicted"/>
<name>A0ABD1JIV9_9TELE</name>
<protein>
    <recommendedName>
        <fullName evidence="3">Phosphoinositide 3-kinase regulatory subunit 6</fullName>
    </recommendedName>
</protein>